<feature type="transmembrane region" description="Helical" evidence="19">
    <location>
        <begin position="217"/>
        <end position="239"/>
    </location>
</feature>
<keyword evidence="9" id="KW-0444">Lipid biosynthesis</keyword>
<evidence type="ECO:0000256" key="18">
    <source>
        <dbReference type="RuleBase" id="RU003938"/>
    </source>
</evidence>
<feature type="transmembrane region" description="Helical" evidence="19">
    <location>
        <begin position="187"/>
        <end position="205"/>
    </location>
</feature>
<evidence type="ECO:0000256" key="10">
    <source>
        <dbReference type="ARBA" id="ARBA00022679"/>
    </source>
</evidence>
<feature type="transmembrane region" description="Helical" evidence="19">
    <location>
        <begin position="56"/>
        <end position="75"/>
    </location>
</feature>
<organism evidence="20 21">
    <name type="scientific">Paracandidimonas soli</name>
    <dbReference type="NCBI Taxonomy" id="1917182"/>
    <lineage>
        <taxon>Bacteria</taxon>
        <taxon>Pseudomonadati</taxon>
        <taxon>Pseudomonadota</taxon>
        <taxon>Betaproteobacteria</taxon>
        <taxon>Burkholderiales</taxon>
        <taxon>Alcaligenaceae</taxon>
        <taxon>Paracandidimonas</taxon>
    </lineage>
</organism>
<reference evidence="20 21" key="1">
    <citation type="submission" date="2019-03" db="EMBL/GenBank/DDBJ databases">
        <title>Genomic Encyclopedia of Type Strains, Phase IV (KMG-IV): sequencing the most valuable type-strain genomes for metagenomic binning, comparative biology and taxonomic classification.</title>
        <authorList>
            <person name="Goeker M."/>
        </authorList>
    </citation>
    <scope>NUCLEOTIDE SEQUENCE [LARGE SCALE GENOMIC DNA]</scope>
    <source>
        <strain evidence="20 21">DSM 100048</strain>
    </source>
</reference>
<gene>
    <name evidence="20" type="ORF">EV686_102495</name>
</gene>
<comment type="subcellular location">
    <subcellularLocation>
        <location evidence="2">Cell membrane</location>
        <topology evidence="2">Multi-pass membrane protein</topology>
    </subcellularLocation>
</comment>
<evidence type="ECO:0000256" key="19">
    <source>
        <dbReference type="SAM" id="Phobius"/>
    </source>
</evidence>
<keyword evidence="12 18" id="KW-0548">Nucleotidyltransferase</keyword>
<evidence type="ECO:0000256" key="17">
    <source>
        <dbReference type="ARBA" id="ARBA00023264"/>
    </source>
</evidence>
<feature type="transmembrane region" description="Helical" evidence="19">
    <location>
        <begin position="147"/>
        <end position="166"/>
    </location>
</feature>
<evidence type="ECO:0000256" key="16">
    <source>
        <dbReference type="ARBA" id="ARBA00023209"/>
    </source>
</evidence>
<evidence type="ECO:0000313" key="21">
    <source>
        <dbReference type="Proteomes" id="UP000294692"/>
    </source>
</evidence>
<proteinExistence type="inferred from homology"/>
<evidence type="ECO:0000256" key="3">
    <source>
        <dbReference type="ARBA" id="ARBA00005119"/>
    </source>
</evidence>
<dbReference type="Proteomes" id="UP000294692">
    <property type="component" value="Unassembled WGS sequence"/>
</dbReference>
<evidence type="ECO:0000256" key="7">
    <source>
        <dbReference type="ARBA" id="ARBA00019373"/>
    </source>
</evidence>
<evidence type="ECO:0000256" key="2">
    <source>
        <dbReference type="ARBA" id="ARBA00004651"/>
    </source>
</evidence>
<evidence type="ECO:0000256" key="6">
    <source>
        <dbReference type="ARBA" id="ARBA00012487"/>
    </source>
</evidence>
<keyword evidence="16" id="KW-0594">Phospholipid biosynthesis</keyword>
<comment type="pathway">
    <text evidence="3 18">Phospholipid metabolism; CDP-diacylglycerol biosynthesis; CDP-diacylglycerol from sn-glycerol 3-phosphate: step 3/3.</text>
</comment>
<keyword evidence="17" id="KW-1208">Phospholipid metabolism</keyword>
<keyword evidence="15 19" id="KW-0472">Membrane</keyword>
<evidence type="ECO:0000256" key="5">
    <source>
        <dbReference type="ARBA" id="ARBA00010185"/>
    </source>
</evidence>
<evidence type="ECO:0000256" key="8">
    <source>
        <dbReference type="ARBA" id="ARBA00022475"/>
    </source>
</evidence>
<dbReference type="EC" id="2.7.7.41" evidence="6 18"/>
<evidence type="ECO:0000256" key="12">
    <source>
        <dbReference type="ARBA" id="ARBA00022695"/>
    </source>
</evidence>
<comment type="pathway">
    <text evidence="4">Lipid metabolism.</text>
</comment>
<dbReference type="InterPro" id="IPR000374">
    <property type="entry name" value="PC_trans"/>
</dbReference>
<evidence type="ECO:0000256" key="1">
    <source>
        <dbReference type="ARBA" id="ARBA00001698"/>
    </source>
</evidence>
<feature type="transmembrane region" description="Helical" evidence="19">
    <location>
        <begin position="5"/>
        <end position="22"/>
    </location>
</feature>
<dbReference type="PROSITE" id="PS01315">
    <property type="entry name" value="CDS"/>
    <property type="match status" value="1"/>
</dbReference>
<comment type="caution">
    <text evidence="20">The sequence shown here is derived from an EMBL/GenBank/DDBJ whole genome shotgun (WGS) entry which is preliminary data.</text>
</comment>
<keyword evidence="14" id="KW-0443">Lipid metabolism</keyword>
<evidence type="ECO:0000256" key="13">
    <source>
        <dbReference type="ARBA" id="ARBA00022989"/>
    </source>
</evidence>
<keyword evidence="21" id="KW-1185">Reference proteome</keyword>
<evidence type="ECO:0000256" key="14">
    <source>
        <dbReference type="ARBA" id="ARBA00023098"/>
    </source>
</evidence>
<accession>A0A4R3VDK4</accession>
<dbReference type="OrthoDB" id="9799199at2"/>
<keyword evidence="13 19" id="KW-1133">Transmembrane helix</keyword>
<dbReference type="PANTHER" id="PTHR46382:SF1">
    <property type="entry name" value="PHOSPHATIDATE CYTIDYLYLTRANSFERASE"/>
    <property type="match status" value="1"/>
</dbReference>
<dbReference type="AlphaFoldDB" id="A0A4R3VDK4"/>
<protein>
    <recommendedName>
        <fullName evidence="7 18">Phosphatidate cytidylyltransferase</fullName>
        <ecNumber evidence="6 18">2.7.7.41</ecNumber>
    </recommendedName>
</protein>
<dbReference type="Pfam" id="PF01148">
    <property type="entry name" value="CTP_transf_1"/>
    <property type="match status" value="1"/>
</dbReference>
<keyword evidence="11 18" id="KW-0812">Transmembrane</keyword>
<evidence type="ECO:0000256" key="9">
    <source>
        <dbReference type="ARBA" id="ARBA00022516"/>
    </source>
</evidence>
<dbReference type="EMBL" id="SMBX01000002">
    <property type="protein sequence ID" value="TCV01782.1"/>
    <property type="molecule type" value="Genomic_DNA"/>
</dbReference>
<evidence type="ECO:0000256" key="15">
    <source>
        <dbReference type="ARBA" id="ARBA00023136"/>
    </source>
</evidence>
<dbReference type="RefSeq" id="WP_132474585.1">
    <property type="nucleotide sequence ID" value="NZ_JBHRVM010000001.1"/>
</dbReference>
<dbReference type="GO" id="GO:0004605">
    <property type="term" value="F:phosphatidate cytidylyltransferase activity"/>
    <property type="evidence" value="ECO:0007669"/>
    <property type="project" value="UniProtKB-EC"/>
</dbReference>
<comment type="catalytic activity">
    <reaction evidence="1 18">
        <text>a 1,2-diacyl-sn-glycero-3-phosphate + CTP + H(+) = a CDP-1,2-diacyl-sn-glycerol + diphosphate</text>
        <dbReference type="Rhea" id="RHEA:16229"/>
        <dbReference type="ChEBI" id="CHEBI:15378"/>
        <dbReference type="ChEBI" id="CHEBI:33019"/>
        <dbReference type="ChEBI" id="CHEBI:37563"/>
        <dbReference type="ChEBI" id="CHEBI:58332"/>
        <dbReference type="ChEBI" id="CHEBI:58608"/>
        <dbReference type="EC" id="2.7.7.41"/>
    </reaction>
</comment>
<feature type="transmembrane region" description="Helical" evidence="19">
    <location>
        <begin position="28"/>
        <end position="44"/>
    </location>
</feature>
<sequence length="284" mass="30318">MLKQRVITAVILLIVIISALLAPRPEPLVAILIVVAACAAWEWLRLVSSGSGSVPLAGAAAMFLILCLLAFQWFSGSPAAWAMDLRAVLSDILIPLVVFGWIVGATFSVFRADTALRRQAWRIVPAYAAMLAIWTALVLLFQAHGWWLLLSLMMLVWLADIAAYFTGKAFGRHKLAPAVSPGKTWEGAAGGVLAATAWTLLSIRWEGSFGALLAERFPLAVVALAAVLLAALSIVGDLFESLLKRRAGVKDSSGLLPGHGGVFDRIDALLPVAPAAYLLIEMGR</sequence>
<comment type="similarity">
    <text evidence="5 18">Belongs to the CDS family.</text>
</comment>
<feature type="transmembrane region" description="Helical" evidence="19">
    <location>
        <begin position="122"/>
        <end position="141"/>
    </location>
</feature>
<dbReference type="PANTHER" id="PTHR46382">
    <property type="entry name" value="PHOSPHATIDATE CYTIDYLYLTRANSFERASE"/>
    <property type="match status" value="1"/>
</dbReference>
<keyword evidence="10 18" id="KW-0808">Transferase</keyword>
<name>A0A4R3VDK4_9BURK</name>
<evidence type="ECO:0000313" key="20">
    <source>
        <dbReference type="EMBL" id="TCV01782.1"/>
    </source>
</evidence>
<dbReference type="UniPathway" id="UPA00557">
    <property type="reaction ID" value="UER00614"/>
</dbReference>
<evidence type="ECO:0000256" key="11">
    <source>
        <dbReference type="ARBA" id="ARBA00022692"/>
    </source>
</evidence>
<keyword evidence="8" id="KW-1003">Cell membrane</keyword>
<evidence type="ECO:0000256" key="4">
    <source>
        <dbReference type="ARBA" id="ARBA00005189"/>
    </source>
</evidence>
<dbReference type="GO" id="GO:0005886">
    <property type="term" value="C:plasma membrane"/>
    <property type="evidence" value="ECO:0007669"/>
    <property type="project" value="UniProtKB-SubCell"/>
</dbReference>
<feature type="transmembrane region" description="Helical" evidence="19">
    <location>
        <begin position="87"/>
        <end position="110"/>
    </location>
</feature>
<dbReference type="GO" id="GO:0016024">
    <property type="term" value="P:CDP-diacylglycerol biosynthetic process"/>
    <property type="evidence" value="ECO:0007669"/>
    <property type="project" value="UniProtKB-UniPathway"/>
</dbReference>